<evidence type="ECO:0000256" key="1">
    <source>
        <dbReference type="SAM" id="MobiDB-lite"/>
    </source>
</evidence>
<evidence type="ECO:0000313" key="3">
    <source>
        <dbReference type="EMBL" id="MCP2331329.1"/>
    </source>
</evidence>
<dbReference type="Proteomes" id="UP000791080">
    <property type="component" value="Unassembled WGS sequence"/>
</dbReference>
<evidence type="ECO:0000259" key="2">
    <source>
        <dbReference type="Pfam" id="PF04149"/>
    </source>
</evidence>
<accession>A0ABT1JFQ7</accession>
<name>A0ABT1JFQ7_ACTCY</name>
<dbReference type="EMBL" id="AUBJ02000001">
    <property type="protein sequence ID" value="MCP2331329.1"/>
    <property type="molecule type" value="Genomic_DNA"/>
</dbReference>
<comment type="caution">
    <text evidence="3">The sequence shown here is derived from an EMBL/GenBank/DDBJ whole genome shotgun (WGS) entry which is preliminary data.</text>
</comment>
<dbReference type="InterPro" id="IPR007278">
    <property type="entry name" value="DUF397"/>
</dbReference>
<reference evidence="3 4" key="2">
    <citation type="submission" date="2022-06" db="EMBL/GenBank/DDBJ databases">
        <title>Genomic Encyclopedia of Type Strains, Phase I: the one thousand microbial genomes (KMG-I) project.</title>
        <authorList>
            <person name="Kyrpides N."/>
        </authorList>
    </citation>
    <scope>NUCLEOTIDE SEQUENCE [LARGE SCALE GENOMIC DNA]</scope>
    <source>
        <strain evidence="3 4">DSM 43889</strain>
    </source>
</reference>
<sequence length="69" mass="7180">MVAHPSLTNWRKAGASGGQGGCVEVGGAPGIAGIRDTKNRDTKNRDAGTLVVDRDAFAAFIAAVKHDRF</sequence>
<feature type="domain" description="DUF397" evidence="2">
    <location>
        <begin position="9"/>
        <end position="65"/>
    </location>
</feature>
<reference evidence="3 4" key="1">
    <citation type="submission" date="2013-07" db="EMBL/GenBank/DDBJ databases">
        <authorList>
            <consortium name="DOE Joint Genome Institute"/>
            <person name="Reeve W."/>
            <person name="Huntemann M."/>
            <person name="Han J."/>
            <person name="Chen A."/>
            <person name="Kyrpides N."/>
            <person name="Mavromatis K."/>
            <person name="Markowitz V."/>
            <person name="Palaniappan K."/>
            <person name="Ivanova N."/>
            <person name="Schaumberg A."/>
            <person name="Pati A."/>
            <person name="Liolios K."/>
            <person name="Nordberg H.P."/>
            <person name="Cantor M.N."/>
            <person name="Hua S.X."/>
            <person name="Woyke T."/>
        </authorList>
    </citation>
    <scope>NUCLEOTIDE SEQUENCE [LARGE SCALE GENOMIC DNA]</scope>
    <source>
        <strain evidence="3 4">DSM 43889</strain>
    </source>
</reference>
<protein>
    <recommendedName>
        <fullName evidence="2">DUF397 domain-containing protein</fullName>
    </recommendedName>
</protein>
<keyword evidence="4" id="KW-1185">Reference proteome</keyword>
<evidence type="ECO:0000313" key="4">
    <source>
        <dbReference type="Proteomes" id="UP000791080"/>
    </source>
</evidence>
<feature type="region of interest" description="Disordered" evidence="1">
    <location>
        <begin position="1"/>
        <end position="21"/>
    </location>
</feature>
<proteinExistence type="predicted"/>
<dbReference type="Pfam" id="PF04149">
    <property type="entry name" value="DUF397"/>
    <property type="match status" value="1"/>
</dbReference>
<organism evidence="3 4">
    <name type="scientific">Actinoalloteichus caeruleus DSM 43889</name>
    <dbReference type="NCBI Taxonomy" id="1120930"/>
    <lineage>
        <taxon>Bacteria</taxon>
        <taxon>Bacillati</taxon>
        <taxon>Actinomycetota</taxon>
        <taxon>Actinomycetes</taxon>
        <taxon>Pseudonocardiales</taxon>
        <taxon>Pseudonocardiaceae</taxon>
        <taxon>Actinoalloteichus</taxon>
        <taxon>Actinoalloteichus cyanogriseus</taxon>
    </lineage>
</organism>
<dbReference type="RefSeq" id="WP_026420746.1">
    <property type="nucleotide sequence ID" value="NZ_AUBJ02000001.1"/>
</dbReference>
<gene>
    <name evidence="3" type="ORF">G443_001599</name>
</gene>